<accession>A0AAN4D1R7</accession>
<protein>
    <submittedName>
        <fullName evidence="2">DNA circularization protein</fullName>
    </submittedName>
</protein>
<sequence>MPSIVQDTITSLMGGGAGDDWQSQLQPSSFRGVPFAVVAEESSHGRRQAVHEYPYRDTAWIEDIGRGTRRLVIRGFLIQNSLVYGGGDVIAQRQSLTSACEEKGSGTLVHPVLGELTVSIPENGLRISGSMESGRVFEFTLMVLESGLKVFAVTDGTTAGGTVKTNYLKMVTTVVASTLARIKGEIRGVTSAINTIKGTVAFWTSMVDSTVSEVTNVSNILKSTFGNNKYGRYSKGSVGGSASAISGGLSTADAEDDQALADLVTAQSVMDRKNITDTTTNLNNSSTADGFVQGVADVVNSILNSAGSVNDRISALEKLANSTSTEYQQSDSSKLIAATMNTLIIVLCTGAMTSSAVEANPTSRDEAEKLTQRVALQLDQALVVVGDRADDEMYNALLSVRTAFISTMSARSSGLSDLMQVTMAQPLPALTLANRFYQDASRADELIQEARVPHPAFMPLTMKVLRQ</sequence>
<dbReference type="PANTHER" id="PTHR37829:SF3">
    <property type="entry name" value="PROTEIN JAYE-RELATED"/>
    <property type="match status" value="1"/>
</dbReference>
<dbReference type="InterPro" id="IPR009826">
    <property type="entry name" value="DNA_circ_N"/>
</dbReference>
<evidence type="ECO:0000259" key="1">
    <source>
        <dbReference type="Pfam" id="PF07157"/>
    </source>
</evidence>
<proteinExistence type="predicted"/>
<organism evidence="2 3">
    <name type="scientific">Citrobacter freundii</name>
    <dbReference type="NCBI Taxonomy" id="546"/>
    <lineage>
        <taxon>Bacteria</taxon>
        <taxon>Pseudomonadati</taxon>
        <taxon>Pseudomonadota</taxon>
        <taxon>Gammaproteobacteria</taxon>
        <taxon>Enterobacterales</taxon>
        <taxon>Enterobacteriaceae</taxon>
        <taxon>Citrobacter</taxon>
        <taxon>Citrobacter freundii complex</taxon>
    </lineage>
</organism>
<gene>
    <name evidence="2" type="ORF">SGX49_003877</name>
</gene>
<name>A0AAN4D1R7_CITFR</name>
<feature type="domain" description="DNA circulation N-terminal" evidence="1">
    <location>
        <begin position="25"/>
        <end position="118"/>
    </location>
</feature>
<dbReference type="AlphaFoldDB" id="A0AAN4D1R7"/>
<evidence type="ECO:0000313" key="3">
    <source>
        <dbReference type="Proteomes" id="UP001279522"/>
    </source>
</evidence>
<dbReference type="EMBL" id="ABOSXX010000024">
    <property type="protein sequence ID" value="ELV3681403.1"/>
    <property type="molecule type" value="Genomic_DNA"/>
</dbReference>
<dbReference type="Pfam" id="PF07157">
    <property type="entry name" value="DNA_circ_N"/>
    <property type="match status" value="1"/>
</dbReference>
<comment type="caution">
    <text evidence="2">The sequence shown here is derived from an EMBL/GenBank/DDBJ whole genome shotgun (WGS) entry which is preliminary data.</text>
</comment>
<dbReference type="Proteomes" id="UP001279522">
    <property type="component" value="Unassembled WGS sequence"/>
</dbReference>
<dbReference type="PANTHER" id="PTHR37829">
    <property type="entry name" value="PHAGE-LIKE ELEMENT PBSX PROTEIN XKDT"/>
    <property type="match status" value="1"/>
</dbReference>
<evidence type="ECO:0000313" key="2">
    <source>
        <dbReference type="EMBL" id="ELV3681403.1"/>
    </source>
</evidence>
<reference evidence="2" key="1">
    <citation type="submission" date="2023-05" db="EMBL/GenBank/DDBJ databases">
        <authorList>
            <consortium name="Clinical and Environmental Microbiology Branch: Whole genome sequencing antimicrobial resistance pathogens in the healthcare setting"/>
        </authorList>
    </citation>
    <scope>NUCLEOTIDE SEQUENCE</scope>
    <source>
        <strain evidence="2">2023GN-00287</strain>
    </source>
</reference>
<dbReference type="InterPro" id="IPR052399">
    <property type="entry name" value="Phage_Baseplate_Assmbl_Protein"/>
</dbReference>